<evidence type="ECO:0000313" key="12">
    <source>
        <dbReference type="Proteomes" id="UP000000467"/>
    </source>
</evidence>
<feature type="coiled-coil region" evidence="9">
    <location>
        <begin position="21"/>
        <end position="48"/>
    </location>
</feature>
<evidence type="ECO:0000256" key="1">
    <source>
        <dbReference type="ARBA" id="ARBA00000085"/>
    </source>
</evidence>
<dbReference type="InterPro" id="IPR016381">
    <property type="entry name" value="Sig_transdc_His_kinase_DegS"/>
</dbReference>
<dbReference type="Gene3D" id="3.30.565.10">
    <property type="entry name" value="Histidine kinase-like ATPase, C-terminal domain"/>
    <property type="match status" value="1"/>
</dbReference>
<dbReference type="Pfam" id="PF07730">
    <property type="entry name" value="HisKA_3"/>
    <property type="match status" value="1"/>
</dbReference>
<protein>
    <recommendedName>
        <fullName evidence="2">histidine kinase</fullName>
        <ecNumber evidence="2">2.7.13.3</ecNumber>
    </recommendedName>
</protein>
<evidence type="ECO:0000256" key="2">
    <source>
        <dbReference type="ARBA" id="ARBA00012438"/>
    </source>
</evidence>
<dbReference type="InterPro" id="IPR008595">
    <property type="entry name" value="DegS"/>
</dbReference>
<evidence type="ECO:0000256" key="5">
    <source>
        <dbReference type="ARBA" id="ARBA00022741"/>
    </source>
</evidence>
<dbReference type="eggNOG" id="COG4585">
    <property type="taxonomic scope" value="Bacteria"/>
</dbReference>
<dbReference type="Pfam" id="PF02518">
    <property type="entry name" value="HATPase_c"/>
    <property type="match status" value="1"/>
</dbReference>
<evidence type="ECO:0000256" key="7">
    <source>
        <dbReference type="ARBA" id="ARBA00022840"/>
    </source>
</evidence>
<comment type="catalytic activity">
    <reaction evidence="1">
        <text>ATP + protein L-histidine = ADP + protein N-phospho-L-histidine.</text>
        <dbReference type="EC" id="2.7.13.3"/>
    </reaction>
</comment>
<dbReference type="RefSeq" id="WP_015049697.1">
    <property type="nucleotide sequence ID" value="NC_018870.1"/>
</dbReference>
<sequence>MEVEALDRVVQETLMALESGKEAIYDIAENARSEVERVQEELLVIQRQTLETIQEVDRLTKLEKQARLHLMTVSRDFHRYDEETVKSAYDRAMNLQVRLFVLREQEKNLRQRRDELERSLRRLRHTVEKAEMLVTRIGVVLQFLHGTLSQISVQLGNVQKQQQLALKVLLAQEEERRRIAREIHDGPAQALANIVLRADYCEQLLSRDPAKLKQELEKLKDLVRASLRDIRKIIFDLRPMPLDDLGLAGGVRRFLEDFQERYGLPVEFLFFGRELRYDPVLEVAVFRIIQEALNNAQKHAAAGRVTVKLELHPRQVLAVIRDDGKGFVPGEMVEGGEHYGLLNMRERARFLGGEVRITSAPGEGTEVIVMIPVCEEEEADGED</sequence>
<keyword evidence="8" id="KW-0902">Two-component regulatory system</keyword>
<feature type="coiled-coil region" evidence="9">
    <location>
        <begin position="99"/>
        <end position="133"/>
    </location>
</feature>
<keyword evidence="4 11" id="KW-0808">Transferase</keyword>
<gene>
    <name evidence="11" type="primary">degS</name>
    <name evidence="11" type="ordered locus">Tph_c05410</name>
</gene>
<dbReference type="InterPro" id="IPR011712">
    <property type="entry name" value="Sig_transdc_His_kin_sub3_dim/P"/>
</dbReference>
<dbReference type="GO" id="GO:0016020">
    <property type="term" value="C:membrane"/>
    <property type="evidence" value="ECO:0007669"/>
    <property type="project" value="InterPro"/>
</dbReference>
<evidence type="ECO:0000256" key="8">
    <source>
        <dbReference type="ARBA" id="ARBA00023012"/>
    </source>
</evidence>
<dbReference type="EMBL" id="CP003732">
    <property type="protein sequence ID" value="AFV10779.1"/>
    <property type="molecule type" value="Genomic_DNA"/>
</dbReference>
<dbReference type="KEGG" id="tpz:Tph_c05410"/>
<organism evidence="11 12">
    <name type="scientific">Thermacetogenium phaeum (strain ATCC BAA-254 / DSM 26808 / PB)</name>
    <dbReference type="NCBI Taxonomy" id="1089553"/>
    <lineage>
        <taxon>Bacteria</taxon>
        <taxon>Bacillati</taxon>
        <taxon>Bacillota</taxon>
        <taxon>Clostridia</taxon>
        <taxon>Thermoanaerobacterales</taxon>
        <taxon>Thermoanaerobacteraceae</taxon>
        <taxon>Thermacetogenium</taxon>
    </lineage>
</organism>
<keyword evidence="9" id="KW-0175">Coiled coil</keyword>
<keyword evidence="3" id="KW-0597">Phosphoprotein</keyword>
<evidence type="ECO:0000256" key="9">
    <source>
        <dbReference type="SAM" id="Coils"/>
    </source>
</evidence>
<dbReference type="EC" id="2.7.13.3" evidence="2"/>
<evidence type="ECO:0000259" key="10">
    <source>
        <dbReference type="PROSITE" id="PS50109"/>
    </source>
</evidence>
<evidence type="ECO:0000256" key="6">
    <source>
        <dbReference type="ARBA" id="ARBA00022777"/>
    </source>
</evidence>
<evidence type="ECO:0000256" key="3">
    <source>
        <dbReference type="ARBA" id="ARBA00022553"/>
    </source>
</evidence>
<reference evidence="11 12" key="1">
    <citation type="journal article" date="2012" name="BMC Genomics">
        <title>Genome-guided analysis of physiological and morphological traits of the fermentative acetate oxidizer Thermacetogenium phaeum.</title>
        <authorList>
            <person name="Oehler D."/>
            <person name="Poehlein A."/>
            <person name="Leimbach A."/>
            <person name="Muller N."/>
            <person name="Daniel R."/>
            <person name="Gottschalk G."/>
            <person name="Schink B."/>
        </authorList>
    </citation>
    <scope>NUCLEOTIDE SEQUENCE [LARGE SCALE GENOMIC DNA]</scope>
    <source>
        <strain evidence="12">ATCC BAA-254 / DSM 26808 / PB</strain>
    </source>
</reference>
<dbReference type="SMART" id="SM00387">
    <property type="entry name" value="HATPase_c"/>
    <property type="match status" value="1"/>
</dbReference>
<dbReference type="HOGENOM" id="CLU_000445_20_0_9"/>
<proteinExistence type="predicted"/>
<dbReference type="InterPro" id="IPR036890">
    <property type="entry name" value="HATPase_C_sf"/>
</dbReference>
<feature type="domain" description="Histidine kinase" evidence="10">
    <location>
        <begin position="287"/>
        <end position="375"/>
    </location>
</feature>
<dbReference type="GO" id="GO:0000155">
    <property type="term" value="F:phosphorelay sensor kinase activity"/>
    <property type="evidence" value="ECO:0007669"/>
    <property type="project" value="InterPro"/>
</dbReference>
<evidence type="ECO:0000313" key="11">
    <source>
        <dbReference type="EMBL" id="AFV10779.1"/>
    </source>
</evidence>
<dbReference type="AlphaFoldDB" id="K4LRT9"/>
<dbReference type="STRING" id="1089553.Tph_c05410"/>
<keyword evidence="5" id="KW-0547">Nucleotide-binding</keyword>
<dbReference type="PROSITE" id="PS50109">
    <property type="entry name" value="HIS_KIN"/>
    <property type="match status" value="1"/>
</dbReference>
<dbReference type="Gene3D" id="1.20.5.1930">
    <property type="match status" value="1"/>
</dbReference>
<dbReference type="SUPFAM" id="SSF55874">
    <property type="entry name" value="ATPase domain of HSP90 chaperone/DNA topoisomerase II/histidine kinase"/>
    <property type="match status" value="1"/>
</dbReference>
<keyword evidence="7" id="KW-0067">ATP-binding</keyword>
<dbReference type="InterPro" id="IPR050482">
    <property type="entry name" value="Sensor_HK_TwoCompSys"/>
</dbReference>
<dbReference type="Proteomes" id="UP000000467">
    <property type="component" value="Chromosome"/>
</dbReference>
<dbReference type="Pfam" id="PF05384">
    <property type="entry name" value="DegS"/>
    <property type="match status" value="1"/>
</dbReference>
<dbReference type="InterPro" id="IPR005467">
    <property type="entry name" value="His_kinase_dom"/>
</dbReference>
<dbReference type="CDD" id="cd16917">
    <property type="entry name" value="HATPase_UhpB-NarQ-NarX-like"/>
    <property type="match status" value="1"/>
</dbReference>
<keyword evidence="12" id="KW-1185">Reference proteome</keyword>
<accession>K4LRT9</accession>
<dbReference type="PANTHER" id="PTHR24421">
    <property type="entry name" value="NITRATE/NITRITE SENSOR PROTEIN NARX-RELATED"/>
    <property type="match status" value="1"/>
</dbReference>
<dbReference type="InterPro" id="IPR003594">
    <property type="entry name" value="HATPase_dom"/>
</dbReference>
<name>K4LRT9_THEPS</name>
<keyword evidence="6" id="KW-0418">Kinase</keyword>
<evidence type="ECO:0000256" key="4">
    <source>
        <dbReference type="ARBA" id="ARBA00022679"/>
    </source>
</evidence>
<dbReference type="GO" id="GO:0046983">
    <property type="term" value="F:protein dimerization activity"/>
    <property type="evidence" value="ECO:0007669"/>
    <property type="project" value="InterPro"/>
</dbReference>
<dbReference type="PIRSF" id="PIRSF003169">
    <property type="entry name" value="STHK_DegS"/>
    <property type="match status" value="1"/>
</dbReference>
<dbReference type="GO" id="GO:0005524">
    <property type="term" value="F:ATP binding"/>
    <property type="evidence" value="ECO:0007669"/>
    <property type="project" value="UniProtKB-KW"/>
</dbReference>
<dbReference type="PANTHER" id="PTHR24421:SF10">
    <property type="entry name" value="NITRATE_NITRITE SENSOR PROTEIN NARQ"/>
    <property type="match status" value="1"/>
</dbReference>